<dbReference type="Proteomes" id="UP000321310">
    <property type="component" value="Unassembled WGS sequence"/>
</dbReference>
<protein>
    <recommendedName>
        <fullName evidence="5">Glycosyltransferase family 9 protein</fullName>
    </recommendedName>
</protein>
<dbReference type="GO" id="GO:0008713">
    <property type="term" value="F:ADP-heptose-lipopolysaccharide heptosyltransferase activity"/>
    <property type="evidence" value="ECO:0007669"/>
    <property type="project" value="TreeGrafter"/>
</dbReference>
<dbReference type="InterPro" id="IPR002201">
    <property type="entry name" value="Glyco_trans_9"/>
</dbReference>
<comment type="caution">
    <text evidence="3">The sequence shown here is derived from an EMBL/GenBank/DDBJ whole genome shotgun (WGS) entry which is preliminary data.</text>
</comment>
<keyword evidence="2" id="KW-0808">Transferase</keyword>
<evidence type="ECO:0000313" key="3">
    <source>
        <dbReference type="EMBL" id="TXE79036.1"/>
    </source>
</evidence>
<dbReference type="RefSeq" id="WP_147575930.1">
    <property type="nucleotide sequence ID" value="NZ_VOWB01000079.1"/>
</dbReference>
<dbReference type="AlphaFoldDB" id="A0A5C7DU01"/>
<organism evidence="3 4">
    <name type="scientific">Campylobacter peloridis</name>
    <dbReference type="NCBI Taxonomy" id="488546"/>
    <lineage>
        <taxon>Bacteria</taxon>
        <taxon>Pseudomonadati</taxon>
        <taxon>Campylobacterota</taxon>
        <taxon>Epsilonproteobacteria</taxon>
        <taxon>Campylobacterales</taxon>
        <taxon>Campylobacteraceae</taxon>
        <taxon>Campylobacter</taxon>
    </lineage>
</organism>
<name>A0A5C7DU01_9BACT</name>
<evidence type="ECO:0000313" key="4">
    <source>
        <dbReference type="Proteomes" id="UP000321310"/>
    </source>
</evidence>
<dbReference type="Pfam" id="PF01075">
    <property type="entry name" value="Glyco_transf_9"/>
    <property type="match status" value="1"/>
</dbReference>
<proteinExistence type="predicted"/>
<dbReference type="GO" id="GO:0009244">
    <property type="term" value="P:lipopolysaccharide core region biosynthetic process"/>
    <property type="evidence" value="ECO:0007669"/>
    <property type="project" value="TreeGrafter"/>
</dbReference>
<dbReference type="SUPFAM" id="SSF53756">
    <property type="entry name" value="UDP-Glycosyltransferase/glycogen phosphorylase"/>
    <property type="match status" value="1"/>
</dbReference>
<dbReference type="GO" id="GO:0005829">
    <property type="term" value="C:cytosol"/>
    <property type="evidence" value="ECO:0007669"/>
    <property type="project" value="TreeGrafter"/>
</dbReference>
<gene>
    <name evidence="3" type="ORF">FPD46_07205</name>
</gene>
<evidence type="ECO:0000256" key="1">
    <source>
        <dbReference type="ARBA" id="ARBA00022676"/>
    </source>
</evidence>
<dbReference type="EMBL" id="VOWB01000079">
    <property type="protein sequence ID" value="TXE79036.1"/>
    <property type="molecule type" value="Genomic_DNA"/>
</dbReference>
<dbReference type="InterPro" id="IPR051199">
    <property type="entry name" value="LPS_LOS_Heptosyltrfase"/>
</dbReference>
<evidence type="ECO:0000256" key="2">
    <source>
        <dbReference type="ARBA" id="ARBA00022679"/>
    </source>
</evidence>
<evidence type="ECO:0008006" key="5">
    <source>
        <dbReference type="Google" id="ProtNLM"/>
    </source>
</evidence>
<reference evidence="3 4" key="1">
    <citation type="submission" date="2019-07" db="EMBL/GenBank/DDBJ databases">
        <title>Rapid identification of Enteric Bacteria from Whole Genome Sequences (WGS) using Average Nucleotide Identity (ANI).</title>
        <authorList>
            <person name="Lane C."/>
        </authorList>
    </citation>
    <scope>NUCLEOTIDE SEQUENCE [LARGE SCALE GENOMIC DNA]</scope>
    <source>
        <strain evidence="3 4">2016D-0250</strain>
    </source>
</reference>
<accession>A0A5C7DU01</accession>
<dbReference type="PANTHER" id="PTHR30160:SF15">
    <property type="entry name" value="GLYCOSYLTRANSFERASE HI_0523-RELATED"/>
    <property type="match status" value="1"/>
</dbReference>
<sequence>MIASLDMLYAIKHIYQAKIVVFCKKNTENILKNFDFIDNIEIINNIDKDIIPQINKYSIDYLISFHAKTFLIKLLIKSNAKCIIVRSKFISIFSFKCKSIFTSIMKRFSKNKSDRDRLLYYARKINPKKFDKCIKKINFNTTIKTLSENKDTIQKYLQCHNIEKFIIINPFSITTDFTLNQVSFIDLIVKIRTSYPNIDIIVPTYGNIHSIFISNIKQHNIKLLSEIHIFKNNDDILNLAQLISQSKCIISPSTGPIHIASNMKIPSIGIYPRKDSLFWPTYNKDYVFIDKKHNELSNNEINKIIINIVGRLKKYVD</sequence>
<dbReference type="Gene3D" id="3.40.50.2000">
    <property type="entry name" value="Glycogen Phosphorylase B"/>
    <property type="match status" value="2"/>
</dbReference>
<keyword evidence="1" id="KW-0328">Glycosyltransferase</keyword>
<dbReference type="PANTHER" id="PTHR30160">
    <property type="entry name" value="TETRAACYLDISACCHARIDE 4'-KINASE-RELATED"/>
    <property type="match status" value="1"/>
</dbReference>